<dbReference type="InterPro" id="IPR023335">
    <property type="entry name" value="ATP12_ortho_dom_sf"/>
</dbReference>
<proteinExistence type="inferred from homology"/>
<dbReference type="PANTHER" id="PTHR21013:SF10">
    <property type="entry name" value="ATP SYNTHASE MITOCHONDRIAL F1 COMPLEX ASSEMBLY FACTOR 2"/>
    <property type="match status" value="1"/>
</dbReference>
<gene>
    <name evidence="4" type="ORF">FIV46_07725</name>
</gene>
<keyword evidence="2" id="KW-0809">Transit peptide</keyword>
<organism evidence="4 5">
    <name type="scientific">Emcibacter nanhaiensis</name>
    <dbReference type="NCBI Taxonomy" id="1505037"/>
    <lineage>
        <taxon>Bacteria</taxon>
        <taxon>Pseudomonadati</taxon>
        <taxon>Pseudomonadota</taxon>
        <taxon>Alphaproteobacteria</taxon>
        <taxon>Emcibacterales</taxon>
        <taxon>Emcibacteraceae</taxon>
        <taxon>Emcibacter</taxon>
    </lineage>
</organism>
<dbReference type="Gene3D" id="3.30.2180.10">
    <property type="entry name" value="ATP12-like"/>
    <property type="match status" value="1"/>
</dbReference>
<evidence type="ECO:0000313" key="5">
    <source>
        <dbReference type="Proteomes" id="UP000319148"/>
    </source>
</evidence>
<name>A0A501PKL3_9PROT</name>
<dbReference type="Proteomes" id="UP000319148">
    <property type="component" value="Unassembled WGS sequence"/>
</dbReference>
<evidence type="ECO:0000256" key="3">
    <source>
        <dbReference type="ARBA" id="ARBA00023186"/>
    </source>
</evidence>
<comment type="similarity">
    <text evidence="1">Belongs to the ATP12 family.</text>
</comment>
<protein>
    <submittedName>
        <fullName evidence="4">ATPase</fullName>
    </submittedName>
</protein>
<evidence type="ECO:0000256" key="2">
    <source>
        <dbReference type="ARBA" id="ARBA00022946"/>
    </source>
</evidence>
<dbReference type="OrthoDB" id="9797825at2"/>
<evidence type="ECO:0000256" key="1">
    <source>
        <dbReference type="ARBA" id="ARBA00008231"/>
    </source>
</evidence>
<dbReference type="RefSeq" id="WP_139940157.1">
    <property type="nucleotide sequence ID" value="NZ_JBHSYP010000008.1"/>
</dbReference>
<dbReference type="InterPro" id="IPR042272">
    <property type="entry name" value="ATP12_ATP_synth-F1-assembly_N"/>
</dbReference>
<sequence length="230" mass="26383">MKRFYKQVEVGEQDGGYVILLDGRTVKTPERRLALMPGQDLADTLAQEWRDQGEEIIPAEMPMNKYLYTAIDRVATQRLALIEELVNYGGSDQVCYRAEHPVELVQRQEDIWGPIVDWMGERMGIFLKVTSGIVPVEQDPQEMDKLKNKLAIVNEFQMASLYNMTTVMGSVSLALALFHDRLKLDQAWAASQLDEEYQIEQWGQDAEAEQRRANMREELGNAARFLSLVR</sequence>
<evidence type="ECO:0000313" key="4">
    <source>
        <dbReference type="EMBL" id="TPD60612.1"/>
    </source>
</evidence>
<dbReference type="InterPro" id="IPR011419">
    <property type="entry name" value="ATP12_ATP_synth-F1-assembly"/>
</dbReference>
<reference evidence="5" key="1">
    <citation type="submission" date="2019-06" db="EMBL/GenBank/DDBJ databases">
        <title>The complete genome of Emcibacter congregatus ZYLT.</title>
        <authorList>
            <person name="Zhao Z."/>
        </authorList>
    </citation>
    <scope>NUCLEOTIDE SEQUENCE [LARGE SCALE GENOMIC DNA]</scope>
    <source>
        <strain evidence="5">MCCC 1A06723</strain>
    </source>
</reference>
<keyword evidence="3" id="KW-0143">Chaperone</keyword>
<dbReference type="AlphaFoldDB" id="A0A501PKL3"/>
<dbReference type="PANTHER" id="PTHR21013">
    <property type="entry name" value="ATP SYNTHASE MITOCHONDRIAL F1 COMPLEX ASSEMBLY FACTOR 2/ATP12 PROTEIN, MITOCHONDRIAL PRECURSOR"/>
    <property type="match status" value="1"/>
</dbReference>
<keyword evidence="5" id="KW-1185">Reference proteome</keyword>
<dbReference type="GO" id="GO:0043461">
    <property type="term" value="P:proton-transporting ATP synthase complex assembly"/>
    <property type="evidence" value="ECO:0007669"/>
    <property type="project" value="InterPro"/>
</dbReference>
<comment type="caution">
    <text evidence="4">The sequence shown here is derived from an EMBL/GenBank/DDBJ whole genome shotgun (WGS) entry which is preliminary data.</text>
</comment>
<dbReference type="Gene3D" id="1.10.3580.10">
    <property type="entry name" value="ATP12 ATPase"/>
    <property type="match status" value="1"/>
</dbReference>
<dbReference type="Pfam" id="PF07542">
    <property type="entry name" value="ATP12"/>
    <property type="match status" value="1"/>
</dbReference>
<dbReference type="EMBL" id="VFIY01000006">
    <property type="protein sequence ID" value="TPD60612.1"/>
    <property type="molecule type" value="Genomic_DNA"/>
</dbReference>
<dbReference type="SUPFAM" id="SSF160909">
    <property type="entry name" value="ATP12-like"/>
    <property type="match status" value="1"/>
</dbReference>
<accession>A0A501PKL3</accession>